<evidence type="ECO:0000259" key="7">
    <source>
        <dbReference type="Pfam" id="PF14322"/>
    </source>
</evidence>
<dbReference type="Pfam" id="PF14322">
    <property type="entry name" value="SusD-like_3"/>
    <property type="match status" value="1"/>
</dbReference>
<dbReference type="PROSITE" id="PS51257">
    <property type="entry name" value="PROKAR_LIPOPROTEIN"/>
    <property type="match status" value="1"/>
</dbReference>
<dbReference type="Proteomes" id="UP000294616">
    <property type="component" value="Unassembled WGS sequence"/>
</dbReference>
<evidence type="ECO:0000256" key="5">
    <source>
        <dbReference type="ARBA" id="ARBA00023237"/>
    </source>
</evidence>
<protein>
    <submittedName>
        <fullName evidence="8">Putative outer membrane starch-binding protein</fullName>
    </submittedName>
</protein>
<proteinExistence type="inferred from homology"/>
<feature type="domain" description="SusD-like N-terminal" evidence="7">
    <location>
        <begin position="99"/>
        <end position="228"/>
    </location>
</feature>
<accession>A0A4R1M296</accession>
<dbReference type="GO" id="GO:0009279">
    <property type="term" value="C:cell outer membrane"/>
    <property type="evidence" value="ECO:0007669"/>
    <property type="project" value="UniProtKB-SubCell"/>
</dbReference>
<dbReference type="AlphaFoldDB" id="A0A4R1M296"/>
<keyword evidence="9" id="KW-1185">Reference proteome</keyword>
<sequence>MKNIKIIATVFIMCGVFASCKDDFLKQKPVGSYGESALSNASGVQQLLIGAYAQLNGDLQGQWSSFGTTTPGGGMANIMGGEAHKGSTLTDQPWMNYFERYEIPTASDGALRAWRFLYDAVDRTNSVLKILPNVTDMTDAQKTQVEAEARFLRAHYYFWLKRWFKNIPWIDETATDVRVPNVDESGNYVNIWPQIQADFDFARKNLPPTQKDLGRPNSWAASAYYAKVLIYRGNEGEKSDAYTEALSVINDIIADGVNNKGEKYALSKNYYDNFDVTKENNSETVFAVQHSVNDGTNNNSNGNVELQAAAGKNSASPGMGRGSGFYSPTQWFVDHFRVNADGLPYLDMYATNPNSVKNDDLLKSSDPFTIDTAPVDPRLDWSVGRRGIPFLDYGVNPGADWVYTPVESGPYVMKKIWIKKSEDAAYAYPGRPQNALNAYIIRYADVLLWAAELEARIGDLNKARGYVNQIRDRMASNSTSPTNWVKKDDGTDAANYKISLYPAGSPAFASRENALDAILYERSLELGMEGHRFYDVIRFGKDVEEFNAYLKFESNARTFLKGAVYTRIPDMLLPIPQVAIDNSLKDSKNTLEPNPGY</sequence>
<dbReference type="OrthoDB" id="9792139at2"/>
<name>A0A4R1M296_9SPHI</name>
<keyword evidence="5" id="KW-0998">Cell outer membrane</keyword>
<comment type="similarity">
    <text evidence="2">Belongs to the SusD family.</text>
</comment>
<evidence type="ECO:0000313" key="8">
    <source>
        <dbReference type="EMBL" id="TCK85845.1"/>
    </source>
</evidence>
<evidence type="ECO:0000256" key="1">
    <source>
        <dbReference type="ARBA" id="ARBA00004442"/>
    </source>
</evidence>
<dbReference type="EMBL" id="SMGO01000001">
    <property type="protein sequence ID" value="TCK85845.1"/>
    <property type="molecule type" value="Genomic_DNA"/>
</dbReference>
<feature type="domain" description="RagB/SusD" evidence="6">
    <location>
        <begin position="283"/>
        <end position="597"/>
    </location>
</feature>
<comment type="caution">
    <text evidence="8">The sequence shown here is derived from an EMBL/GenBank/DDBJ whole genome shotgun (WGS) entry which is preliminary data.</text>
</comment>
<comment type="subcellular location">
    <subcellularLocation>
        <location evidence="1">Cell outer membrane</location>
    </subcellularLocation>
</comment>
<evidence type="ECO:0000256" key="2">
    <source>
        <dbReference type="ARBA" id="ARBA00006275"/>
    </source>
</evidence>
<evidence type="ECO:0000259" key="6">
    <source>
        <dbReference type="Pfam" id="PF07980"/>
    </source>
</evidence>
<evidence type="ECO:0000256" key="4">
    <source>
        <dbReference type="ARBA" id="ARBA00023136"/>
    </source>
</evidence>
<evidence type="ECO:0000256" key="3">
    <source>
        <dbReference type="ARBA" id="ARBA00022729"/>
    </source>
</evidence>
<dbReference type="Pfam" id="PF07980">
    <property type="entry name" value="SusD_RagB"/>
    <property type="match status" value="1"/>
</dbReference>
<gene>
    <name evidence="8" type="ORF">C8N28_1162</name>
</gene>
<keyword evidence="4" id="KW-0472">Membrane</keyword>
<keyword evidence="3" id="KW-0732">Signal</keyword>
<dbReference type="InterPro" id="IPR011990">
    <property type="entry name" value="TPR-like_helical_dom_sf"/>
</dbReference>
<dbReference type="InterPro" id="IPR012944">
    <property type="entry name" value="SusD_RagB_dom"/>
</dbReference>
<dbReference type="SUPFAM" id="SSF48452">
    <property type="entry name" value="TPR-like"/>
    <property type="match status" value="1"/>
</dbReference>
<dbReference type="Gene3D" id="1.25.40.390">
    <property type="match status" value="1"/>
</dbReference>
<reference evidence="8 9" key="1">
    <citation type="submission" date="2019-03" db="EMBL/GenBank/DDBJ databases">
        <title>Genomic Encyclopedia of Archaeal and Bacterial Type Strains, Phase II (KMG-II): from individual species to whole genera.</title>
        <authorList>
            <person name="Goeker M."/>
        </authorList>
    </citation>
    <scope>NUCLEOTIDE SEQUENCE [LARGE SCALE GENOMIC DNA]</scope>
    <source>
        <strain evidence="8 9">DSM 22554</strain>
    </source>
</reference>
<dbReference type="RefSeq" id="WP_132222382.1">
    <property type="nucleotide sequence ID" value="NZ_SMGO01000001.1"/>
</dbReference>
<evidence type="ECO:0000313" key="9">
    <source>
        <dbReference type="Proteomes" id="UP000294616"/>
    </source>
</evidence>
<organism evidence="8 9">
    <name type="scientific">Albibacterium bauzanense</name>
    <dbReference type="NCBI Taxonomy" id="653929"/>
    <lineage>
        <taxon>Bacteria</taxon>
        <taxon>Pseudomonadati</taxon>
        <taxon>Bacteroidota</taxon>
        <taxon>Sphingobacteriia</taxon>
        <taxon>Sphingobacteriales</taxon>
        <taxon>Sphingobacteriaceae</taxon>
        <taxon>Albibacterium</taxon>
    </lineage>
</organism>
<dbReference type="InterPro" id="IPR033985">
    <property type="entry name" value="SusD-like_N"/>
</dbReference>